<dbReference type="Proteomes" id="UP001596031">
    <property type="component" value="Unassembled WGS sequence"/>
</dbReference>
<protein>
    <submittedName>
        <fullName evidence="3">PP2C family protein-serine/threonine phosphatase</fullName>
        <ecNumber evidence="3">3.1.3.16</ecNumber>
    </submittedName>
</protein>
<dbReference type="EC" id="3.1.3.16" evidence="3"/>
<feature type="domain" description="PPM-type phosphatase" evidence="2">
    <location>
        <begin position="10"/>
        <end position="301"/>
    </location>
</feature>
<keyword evidence="3" id="KW-0378">Hydrolase</keyword>
<accession>A0ABW0PCK4</accession>
<dbReference type="GO" id="GO:0004722">
    <property type="term" value="F:protein serine/threonine phosphatase activity"/>
    <property type="evidence" value="ECO:0007669"/>
    <property type="project" value="UniProtKB-EC"/>
</dbReference>
<feature type="domain" description="PPM-type phosphatase" evidence="1">
    <location>
        <begin position="37"/>
        <end position="303"/>
    </location>
</feature>
<dbReference type="RefSeq" id="WP_379717207.1">
    <property type="nucleotide sequence ID" value="NZ_JBHSMS010000013.1"/>
</dbReference>
<dbReference type="SMART" id="SM00332">
    <property type="entry name" value="PP2Cc"/>
    <property type="match status" value="1"/>
</dbReference>
<evidence type="ECO:0000259" key="1">
    <source>
        <dbReference type="SMART" id="SM00331"/>
    </source>
</evidence>
<reference evidence="4" key="1">
    <citation type="journal article" date="2019" name="Int. J. Syst. Evol. Microbiol.">
        <title>The Global Catalogue of Microorganisms (GCM) 10K type strain sequencing project: providing services to taxonomists for standard genome sequencing and annotation.</title>
        <authorList>
            <consortium name="The Broad Institute Genomics Platform"/>
            <consortium name="The Broad Institute Genome Sequencing Center for Infectious Disease"/>
            <person name="Wu L."/>
            <person name="Ma J."/>
        </authorList>
    </citation>
    <scope>NUCLEOTIDE SEQUENCE [LARGE SCALE GENOMIC DNA]</scope>
    <source>
        <strain evidence="4">CCUG 38813</strain>
    </source>
</reference>
<sequence>MLESAMYGGRLELAADSRIGAGPVLRSENQDNYLTIDAGGQARFLLGGAAQSVHVDGWPRGHLRLAVMDGMGGHGHGREAAEAVAAGLLAIPACADLASLGLHLDRLHHRLQQRFDGLHEPGPRPGTTLTMLELPPDGSALLWHAGDSRLYEITPGGARPLTVDHVPATVLAIAGLLDEDGWWRQVHGSHAPQIAQAFILGNTLFDPARLDDALVGLEPAVLPPWLRALADRRALVLRPDATYLLATDGFWSSSDPAEFVARWPRLFAGRDAAGCLEALFAEMAQRPPVGVQPDNLTAIVFRLASAGRDETALPQPA</sequence>
<comment type="caution">
    <text evidence="3">The sequence shown here is derived from an EMBL/GenBank/DDBJ whole genome shotgun (WGS) entry which is preliminary data.</text>
</comment>
<dbReference type="InterPro" id="IPR001932">
    <property type="entry name" value="PPM-type_phosphatase-like_dom"/>
</dbReference>
<keyword evidence="4" id="KW-1185">Reference proteome</keyword>
<organism evidence="3 4">
    <name type="scientific">Massilia jejuensis</name>
    <dbReference type="NCBI Taxonomy" id="648894"/>
    <lineage>
        <taxon>Bacteria</taxon>
        <taxon>Pseudomonadati</taxon>
        <taxon>Pseudomonadota</taxon>
        <taxon>Betaproteobacteria</taxon>
        <taxon>Burkholderiales</taxon>
        <taxon>Oxalobacteraceae</taxon>
        <taxon>Telluria group</taxon>
        <taxon>Massilia</taxon>
    </lineage>
</organism>
<gene>
    <name evidence="3" type="ORF">ACFPOU_03360</name>
</gene>
<proteinExistence type="predicted"/>
<dbReference type="Gene3D" id="3.60.40.10">
    <property type="entry name" value="PPM-type phosphatase domain"/>
    <property type="match status" value="1"/>
</dbReference>
<evidence type="ECO:0000313" key="4">
    <source>
        <dbReference type="Proteomes" id="UP001596031"/>
    </source>
</evidence>
<dbReference type="EMBL" id="JBHSMS010000013">
    <property type="protein sequence ID" value="MFC5510165.1"/>
    <property type="molecule type" value="Genomic_DNA"/>
</dbReference>
<dbReference type="InterPro" id="IPR036457">
    <property type="entry name" value="PPM-type-like_dom_sf"/>
</dbReference>
<dbReference type="SUPFAM" id="SSF81606">
    <property type="entry name" value="PP2C-like"/>
    <property type="match status" value="1"/>
</dbReference>
<name>A0ABW0PCK4_9BURK</name>
<evidence type="ECO:0000259" key="2">
    <source>
        <dbReference type="SMART" id="SM00332"/>
    </source>
</evidence>
<dbReference type="SMART" id="SM00331">
    <property type="entry name" value="PP2C_SIG"/>
    <property type="match status" value="1"/>
</dbReference>
<evidence type="ECO:0000313" key="3">
    <source>
        <dbReference type="EMBL" id="MFC5510165.1"/>
    </source>
</evidence>